<dbReference type="InterPro" id="IPR001789">
    <property type="entry name" value="Sig_transdc_resp-reg_receiver"/>
</dbReference>
<dbReference type="GO" id="GO:0000160">
    <property type="term" value="P:phosphorelay signal transduction system"/>
    <property type="evidence" value="ECO:0007669"/>
    <property type="project" value="InterPro"/>
</dbReference>
<accession>A0A7J0BP18</accession>
<keyword evidence="4" id="KW-1185">Reference proteome</keyword>
<proteinExistence type="predicted"/>
<dbReference type="Proteomes" id="UP000503820">
    <property type="component" value="Unassembled WGS sequence"/>
</dbReference>
<evidence type="ECO:0000313" key="3">
    <source>
        <dbReference type="EMBL" id="GFM35358.1"/>
    </source>
</evidence>
<dbReference type="PANTHER" id="PTHR43228">
    <property type="entry name" value="TWO-COMPONENT RESPONSE REGULATOR"/>
    <property type="match status" value="1"/>
</dbReference>
<protein>
    <submittedName>
        <fullName evidence="3">Two-component system response regulator</fullName>
    </submittedName>
</protein>
<dbReference type="RefSeq" id="WP_174408088.1">
    <property type="nucleotide sequence ID" value="NZ_BLVP01000001.1"/>
</dbReference>
<reference evidence="3 4" key="1">
    <citation type="submission" date="2020-05" db="EMBL/GenBank/DDBJ databases">
        <title>Draft genome sequence of Desulfovibrio psychrotolerans JS1T.</title>
        <authorList>
            <person name="Ueno A."/>
            <person name="Tamazawa S."/>
            <person name="Tamamura S."/>
            <person name="Murakami T."/>
            <person name="Kiyama T."/>
            <person name="Inomata H."/>
            <person name="Amano Y."/>
            <person name="Miyakawa K."/>
            <person name="Tamaki H."/>
            <person name="Naganuma T."/>
            <person name="Kaneko K."/>
        </authorList>
    </citation>
    <scope>NUCLEOTIDE SEQUENCE [LARGE SCALE GENOMIC DNA]</scope>
    <source>
        <strain evidence="3 4">JS1</strain>
    </source>
</reference>
<evidence type="ECO:0000256" key="1">
    <source>
        <dbReference type="PROSITE-ProRule" id="PRU00169"/>
    </source>
</evidence>
<dbReference type="AlphaFoldDB" id="A0A7J0BP18"/>
<keyword evidence="1" id="KW-0597">Phosphoprotein</keyword>
<name>A0A7J0BP18_9BACT</name>
<dbReference type="InterPro" id="IPR052048">
    <property type="entry name" value="ST_Response_Regulator"/>
</dbReference>
<dbReference type="SUPFAM" id="SSF52172">
    <property type="entry name" value="CheY-like"/>
    <property type="match status" value="1"/>
</dbReference>
<dbReference type="EMBL" id="BLVP01000001">
    <property type="protein sequence ID" value="GFM35358.1"/>
    <property type="molecule type" value="Genomic_DNA"/>
</dbReference>
<sequence>MKFLIVDDDFDSRRLVQKILHPYGYVDVAADGEEGVEAFRTALKDGEPYDVITLDIMMPNMDGQDTLREIREIEKEVGVPAEKAAKVIMISGLDDSKEVHDAFFLGHAISYMVKPIRKQTLLDEIQSMGVTLEKSAE</sequence>
<dbReference type="PANTHER" id="PTHR43228:SF1">
    <property type="entry name" value="TWO-COMPONENT RESPONSE REGULATOR ARR22"/>
    <property type="match status" value="1"/>
</dbReference>
<feature type="domain" description="Response regulatory" evidence="2">
    <location>
        <begin position="2"/>
        <end position="129"/>
    </location>
</feature>
<organism evidence="3 4">
    <name type="scientific">Desulfovibrio psychrotolerans</name>
    <dbReference type="NCBI Taxonomy" id="415242"/>
    <lineage>
        <taxon>Bacteria</taxon>
        <taxon>Pseudomonadati</taxon>
        <taxon>Thermodesulfobacteriota</taxon>
        <taxon>Desulfovibrionia</taxon>
        <taxon>Desulfovibrionales</taxon>
        <taxon>Desulfovibrionaceae</taxon>
        <taxon>Desulfovibrio</taxon>
    </lineage>
</organism>
<dbReference type="Gene3D" id="3.40.50.2300">
    <property type="match status" value="1"/>
</dbReference>
<gene>
    <name evidence="3" type="ORF">DSM19430T_00420</name>
</gene>
<evidence type="ECO:0000259" key="2">
    <source>
        <dbReference type="PROSITE" id="PS50110"/>
    </source>
</evidence>
<evidence type="ECO:0000313" key="4">
    <source>
        <dbReference type="Proteomes" id="UP000503820"/>
    </source>
</evidence>
<dbReference type="CDD" id="cd17546">
    <property type="entry name" value="REC_hyHK_CKI1_RcsC-like"/>
    <property type="match status" value="1"/>
</dbReference>
<dbReference type="Pfam" id="PF00072">
    <property type="entry name" value="Response_reg"/>
    <property type="match status" value="1"/>
</dbReference>
<comment type="caution">
    <text evidence="3">The sequence shown here is derived from an EMBL/GenBank/DDBJ whole genome shotgun (WGS) entry which is preliminary data.</text>
</comment>
<dbReference type="InterPro" id="IPR011006">
    <property type="entry name" value="CheY-like_superfamily"/>
</dbReference>
<feature type="modified residue" description="4-aspartylphosphate" evidence="1">
    <location>
        <position position="55"/>
    </location>
</feature>
<dbReference type="PROSITE" id="PS50110">
    <property type="entry name" value="RESPONSE_REGULATORY"/>
    <property type="match status" value="1"/>
</dbReference>
<dbReference type="SMART" id="SM00448">
    <property type="entry name" value="REC"/>
    <property type="match status" value="1"/>
</dbReference>